<evidence type="ECO:0000313" key="5">
    <source>
        <dbReference type="Proteomes" id="UP001575105"/>
    </source>
</evidence>
<evidence type="ECO:0000313" key="4">
    <source>
        <dbReference type="EMBL" id="MFA9479805.1"/>
    </source>
</evidence>
<dbReference type="RefSeq" id="WP_425346730.1">
    <property type="nucleotide sequence ID" value="NZ_JBGUBD010000012.1"/>
</dbReference>
<dbReference type="Gene3D" id="3.30.360.10">
    <property type="entry name" value="Dihydrodipicolinate Reductase, domain 2"/>
    <property type="match status" value="1"/>
</dbReference>
<dbReference type="SUPFAM" id="SSF51735">
    <property type="entry name" value="NAD(P)-binding Rossmann-fold domains"/>
    <property type="match status" value="1"/>
</dbReference>
<dbReference type="InterPro" id="IPR050463">
    <property type="entry name" value="Gfo/Idh/MocA_oxidrdct_glycsds"/>
</dbReference>
<evidence type="ECO:0000259" key="3">
    <source>
        <dbReference type="Pfam" id="PF22725"/>
    </source>
</evidence>
<dbReference type="InterPro" id="IPR000683">
    <property type="entry name" value="Gfo/Idh/MocA-like_OxRdtase_N"/>
</dbReference>
<proteinExistence type="predicted"/>
<sequence length="341" mass="36219">MVNVGVIGLGMMGGTHLDVYAKHPSANVVAISDANPDRLSGKEKAAGNIEGQAKGGIDYSAMKKYADGMELIADPDVALVDICLPTPMHRKFAEAAFAAGKHVMIEKPLANTAADAKAIADAAAKAKGLAMVGMCMRFWPGWDWLKQAIDEQTYGKVLAAHFRRVTSHPGGPFYSDGKASGGAILDLHVHDTDFVYYCFGMPSAVYSRGYTTVTGQPDHVVTQYIYGDPAKGEGPMATAEGGWALAEGFGFSMQFTVNFEKATVVFDIGASDPVTLHKGGKSEPVKVAAGMGYEHEIAYLLDCIENNRKPERVTVADAAESLKIVEAERKSIATGQVTPIG</sequence>
<accession>A0ABV4U868</accession>
<gene>
    <name evidence="4" type="ORF">ACERK3_16085</name>
</gene>
<protein>
    <submittedName>
        <fullName evidence="4">Gfo/Idh/MocA family protein</fullName>
    </submittedName>
</protein>
<evidence type="ECO:0000256" key="1">
    <source>
        <dbReference type="ARBA" id="ARBA00023002"/>
    </source>
</evidence>
<dbReference type="Gene3D" id="3.40.50.720">
    <property type="entry name" value="NAD(P)-binding Rossmann-like Domain"/>
    <property type="match status" value="1"/>
</dbReference>
<feature type="domain" description="Gfo/Idh/MocA-like oxidoreductase N-terminal" evidence="2">
    <location>
        <begin position="2"/>
        <end position="133"/>
    </location>
</feature>
<dbReference type="PANTHER" id="PTHR43818">
    <property type="entry name" value="BCDNA.GH03377"/>
    <property type="match status" value="1"/>
</dbReference>
<dbReference type="InterPro" id="IPR036291">
    <property type="entry name" value="NAD(P)-bd_dom_sf"/>
</dbReference>
<evidence type="ECO:0000259" key="2">
    <source>
        <dbReference type="Pfam" id="PF01408"/>
    </source>
</evidence>
<dbReference type="InterPro" id="IPR055170">
    <property type="entry name" value="GFO_IDH_MocA-like_dom"/>
</dbReference>
<organism evidence="4 5">
    <name type="scientific">Natronomicrosphaera hydrolytica</name>
    <dbReference type="NCBI Taxonomy" id="3242702"/>
    <lineage>
        <taxon>Bacteria</taxon>
        <taxon>Pseudomonadati</taxon>
        <taxon>Planctomycetota</taxon>
        <taxon>Phycisphaerae</taxon>
        <taxon>Phycisphaerales</taxon>
        <taxon>Phycisphaeraceae</taxon>
        <taxon>Natronomicrosphaera</taxon>
    </lineage>
</organism>
<dbReference type="SUPFAM" id="SSF55347">
    <property type="entry name" value="Glyceraldehyde-3-phosphate dehydrogenase-like, C-terminal domain"/>
    <property type="match status" value="1"/>
</dbReference>
<keyword evidence="1" id="KW-0560">Oxidoreductase</keyword>
<name>A0ABV4U868_9BACT</name>
<reference evidence="4 5" key="1">
    <citation type="submission" date="2024-08" db="EMBL/GenBank/DDBJ databases">
        <title>Whole-genome sequencing of halo(alkali)philic microorganisms from hypersaline lakes.</title>
        <authorList>
            <person name="Sorokin D.Y."/>
            <person name="Merkel A.Y."/>
            <person name="Messina E."/>
            <person name="Yakimov M."/>
        </authorList>
    </citation>
    <scope>NUCLEOTIDE SEQUENCE [LARGE SCALE GENOMIC DNA]</scope>
    <source>
        <strain evidence="4 5">AB-hyl4</strain>
    </source>
</reference>
<dbReference type="Proteomes" id="UP001575105">
    <property type="component" value="Unassembled WGS sequence"/>
</dbReference>
<dbReference type="Pfam" id="PF01408">
    <property type="entry name" value="GFO_IDH_MocA"/>
    <property type="match status" value="1"/>
</dbReference>
<dbReference type="EMBL" id="JBGUBD010000012">
    <property type="protein sequence ID" value="MFA9479805.1"/>
    <property type="molecule type" value="Genomic_DNA"/>
</dbReference>
<keyword evidence="5" id="KW-1185">Reference proteome</keyword>
<dbReference type="Pfam" id="PF22725">
    <property type="entry name" value="GFO_IDH_MocA_C3"/>
    <property type="match status" value="1"/>
</dbReference>
<comment type="caution">
    <text evidence="4">The sequence shown here is derived from an EMBL/GenBank/DDBJ whole genome shotgun (WGS) entry which is preliminary data.</text>
</comment>
<feature type="domain" description="GFO/IDH/MocA-like oxidoreductase" evidence="3">
    <location>
        <begin position="145"/>
        <end position="264"/>
    </location>
</feature>
<dbReference type="PANTHER" id="PTHR43818:SF11">
    <property type="entry name" value="BCDNA.GH03377"/>
    <property type="match status" value="1"/>
</dbReference>